<dbReference type="Gene3D" id="1.10.630.10">
    <property type="entry name" value="Cytochrome P450"/>
    <property type="match status" value="1"/>
</dbReference>
<keyword evidence="2" id="KW-0560">Oxidoreductase</keyword>
<organism evidence="3 4">
    <name type="scientific">Chitinophaga qingshengii</name>
    <dbReference type="NCBI Taxonomy" id="1569794"/>
    <lineage>
        <taxon>Bacteria</taxon>
        <taxon>Pseudomonadati</taxon>
        <taxon>Bacteroidota</taxon>
        <taxon>Chitinophagia</taxon>
        <taxon>Chitinophagales</taxon>
        <taxon>Chitinophagaceae</taxon>
        <taxon>Chitinophaga</taxon>
    </lineage>
</organism>
<comment type="similarity">
    <text evidence="1 2">Belongs to the cytochrome P450 family.</text>
</comment>
<evidence type="ECO:0000313" key="4">
    <source>
        <dbReference type="Proteomes" id="UP000659124"/>
    </source>
</evidence>
<dbReference type="Proteomes" id="UP000659124">
    <property type="component" value="Unassembled WGS sequence"/>
</dbReference>
<evidence type="ECO:0000256" key="1">
    <source>
        <dbReference type="ARBA" id="ARBA00010617"/>
    </source>
</evidence>
<sequence length="389" mass="43534">MQNFWQSRVNHYIALHARPLAYDETHQTFFGAKGVWHVHSHALCTAVMGDYKSFSNAYMPKVEGNPLANSINQMDPPRHRFLRKILSQSLTLARVEEMTPWIHTIAHQLLDAVNPHEGFDYVKDFAGPFPSVVINHLLGIGYENSQQVSSWVDTILAPPDGEDIQAIMMVKQQVMGQMMQFFQELITARKSAPANDLLSALLQQDDDGIKLTEEEVFGTAMALIMAGNSTTSGLMANSVQYLLSRPDLQEKIRQKNDLDNILDELLRYCCPIQSHYRKANMNVQLAGETIKKGDILKVWIGAANFDPAVFSDPEQFNTDRPNINKQISFGHGIHYCIGEALGRVEANTALHALFSRFPDLRLASEGPIVMNDDSLVLFPSSLPIVAGTR</sequence>
<proteinExistence type="inferred from homology"/>
<dbReference type="EMBL" id="JACVFC010000001">
    <property type="protein sequence ID" value="MBC9931489.1"/>
    <property type="molecule type" value="Genomic_DNA"/>
</dbReference>
<keyword evidence="2" id="KW-0479">Metal-binding</keyword>
<comment type="caution">
    <text evidence="3">The sequence shown here is derived from an EMBL/GenBank/DDBJ whole genome shotgun (WGS) entry which is preliminary data.</text>
</comment>
<dbReference type="PRINTS" id="PR00359">
    <property type="entry name" value="BP450"/>
</dbReference>
<dbReference type="RefSeq" id="WP_188088509.1">
    <property type="nucleotide sequence ID" value="NZ_JACVFC010000001.1"/>
</dbReference>
<dbReference type="InterPro" id="IPR002397">
    <property type="entry name" value="Cyt_P450_B"/>
</dbReference>
<dbReference type="InterPro" id="IPR036396">
    <property type="entry name" value="Cyt_P450_sf"/>
</dbReference>
<evidence type="ECO:0000256" key="2">
    <source>
        <dbReference type="RuleBase" id="RU000461"/>
    </source>
</evidence>
<dbReference type="InterPro" id="IPR017972">
    <property type="entry name" value="Cyt_P450_CS"/>
</dbReference>
<dbReference type="InterPro" id="IPR001128">
    <property type="entry name" value="Cyt_P450"/>
</dbReference>
<keyword evidence="2" id="KW-0503">Monooxygenase</keyword>
<dbReference type="Pfam" id="PF00067">
    <property type="entry name" value="p450"/>
    <property type="match status" value="1"/>
</dbReference>
<dbReference type="PANTHER" id="PTHR46696">
    <property type="entry name" value="P450, PUTATIVE (EUROFUNG)-RELATED"/>
    <property type="match status" value="1"/>
</dbReference>
<dbReference type="PROSITE" id="PS00086">
    <property type="entry name" value="CYTOCHROME_P450"/>
    <property type="match status" value="1"/>
</dbReference>
<dbReference type="SUPFAM" id="SSF48264">
    <property type="entry name" value="Cytochrome P450"/>
    <property type="match status" value="1"/>
</dbReference>
<name>A0ABR7TLY3_9BACT</name>
<keyword evidence="2" id="KW-0408">Iron</keyword>
<reference evidence="3 4" key="1">
    <citation type="submission" date="2020-09" db="EMBL/GenBank/DDBJ databases">
        <title>Genome sequences of type strains of Chitinophaga qingshengii and Chitinophaga varians.</title>
        <authorList>
            <person name="Kittiwongwattana C."/>
        </authorList>
    </citation>
    <scope>NUCLEOTIDE SEQUENCE [LARGE SCALE GENOMIC DNA]</scope>
    <source>
        <strain evidence="3 4">JCM 30026</strain>
    </source>
</reference>
<keyword evidence="2" id="KW-0349">Heme</keyword>
<gene>
    <name evidence="3" type="ORF">ICL07_13965</name>
</gene>
<accession>A0ABR7TLY3</accession>
<keyword evidence="4" id="KW-1185">Reference proteome</keyword>
<protein>
    <submittedName>
        <fullName evidence="3">Cytochrome P450</fullName>
    </submittedName>
</protein>
<dbReference type="PANTHER" id="PTHR46696:SF4">
    <property type="entry name" value="BIOTIN BIOSYNTHESIS CYTOCHROME P450"/>
    <property type="match status" value="1"/>
</dbReference>
<evidence type="ECO:0000313" key="3">
    <source>
        <dbReference type="EMBL" id="MBC9931489.1"/>
    </source>
</evidence>